<dbReference type="EMBL" id="JAACNO010001405">
    <property type="protein sequence ID" value="KAF4141128.1"/>
    <property type="molecule type" value="Genomic_DNA"/>
</dbReference>
<reference evidence="2" key="1">
    <citation type="submission" date="2020-03" db="EMBL/GenBank/DDBJ databases">
        <title>Hybrid Assembly of Korean Phytophthora infestans isolates.</title>
        <authorList>
            <person name="Prokchorchik M."/>
            <person name="Lee Y."/>
            <person name="Seo J."/>
            <person name="Cho J.-H."/>
            <person name="Park Y.-E."/>
            <person name="Jang D.-C."/>
            <person name="Im J.-S."/>
            <person name="Choi J.-G."/>
            <person name="Park H.-J."/>
            <person name="Lee G.-B."/>
            <person name="Lee Y.-G."/>
            <person name="Hong S.-Y."/>
            <person name="Cho K."/>
            <person name="Sohn K.H."/>
        </authorList>
    </citation>
    <scope>NUCLEOTIDE SEQUENCE</scope>
    <source>
        <strain evidence="2">KR_2_A2</strain>
    </source>
</reference>
<accession>A0A8S9USE3</accession>
<feature type="region of interest" description="Disordered" evidence="1">
    <location>
        <begin position="267"/>
        <end position="295"/>
    </location>
</feature>
<proteinExistence type="predicted"/>
<name>A0A8S9USE3_PHYIN</name>
<feature type="region of interest" description="Disordered" evidence="1">
    <location>
        <begin position="407"/>
        <end position="439"/>
    </location>
</feature>
<feature type="non-terminal residue" evidence="2">
    <location>
        <position position="1"/>
    </location>
</feature>
<evidence type="ECO:0000313" key="3">
    <source>
        <dbReference type="Proteomes" id="UP000704712"/>
    </source>
</evidence>
<comment type="caution">
    <text evidence="2">The sequence shown here is derived from an EMBL/GenBank/DDBJ whole genome shotgun (WGS) entry which is preliminary data.</text>
</comment>
<feature type="compositionally biased region" description="Basic and acidic residues" evidence="1">
    <location>
        <begin position="430"/>
        <end position="439"/>
    </location>
</feature>
<organism evidence="2 3">
    <name type="scientific">Phytophthora infestans</name>
    <name type="common">Potato late blight agent</name>
    <name type="synonym">Botrytis infestans</name>
    <dbReference type="NCBI Taxonomy" id="4787"/>
    <lineage>
        <taxon>Eukaryota</taxon>
        <taxon>Sar</taxon>
        <taxon>Stramenopiles</taxon>
        <taxon>Oomycota</taxon>
        <taxon>Peronosporomycetes</taxon>
        <taxon>Peronosporales</taxon>
        <taxon>Peronosporaceae</taxon>
        <taxon>Phytophthora</taxon>
    </lineage>
</organism>
<evidence type="ECO:0000313" key="2">
    <source>
        <dbReference type="EMBL" id="KAF4141128.1"/>
    </source>
</evidence>
<dbReference type="InterPro" id="IPR019340">
    <property type="entry name" value="Histone_AcTrfase_su3"/>
</dbReference>
<sequence>ATRWTSLHRGADTSIIISGRPTRKMSRPTSTRREIAPLHVPWLQHEQFPATKQACSSRDGLVVGSKNSLIKVVQELKRGRANMDKQLAQLDTQLLAITNYLDGKSSNMLPPHLIMYVEETSDVMAPLAGDGRRHGVAGNGAAVAGKFSGISKSESEPPTPALVEEDINLDTPCTTTGLWKYLYAYSFFKTITPDDMEQALLLEDPNAFSDDLESSEGRREVLAGLDFDRLQDITSLNKSDPQDLDDFFKERLVASLCSVDLPPSLKEGEEASCCQPDDEDKHSNGTSKKEASMEMDSLLHPDDIKSWKPKGLTRVLRDIGLVEGDDKEVAQISLSSTKDDEVSQEIRSLQRQLRVCIEQTNESKRKFRKIMDETKPWLSQQKEDDDATIKKYFTMWQTKKELARKKKLRDKKLQRRQALRLGGGGSGKPLAHDIDVKQR</sequence>
<dbReference type="Proteomes" id="UP000704712">
    <property type="component" value="Unassembled WGS sequence"/>
</dbReference>
<dbReference type="AlphaFoldDB" id="A0A8S9USE3"/>
<feature type="compositionally biased region" description="Basic residues" evidence="1">
    <location>
        <begin position="407"/>
        <end position="418"/>
    </location>
</feature>
<feature type="compositionally biased region" description="Basic and acidic residues" evidence="1">
    <location>
        <begin position="279"/>
        <end position="295"/>
    </location>
</feature>
<evidence type="ECO:0000256" key="1">
    <source>
        <dbReference type="SAM" id="MobiDB-lite"/>
    </source>
</evidence>
<protein>
    <submittedName>
        <fullName evidence="2">Histone acetyltransferases subunit 3</fullName>
    </submittedName>
</protein>
<gene>
    <name evidence="2" type="ORF">GN958_ATG09976</name>
</gene>
<dbReference type="Pfam" id="PF10198">
    <property type="entry name" value="Ada3"/>
    <property type="match status" value="1"/>
</dbReference>